<dbReference type="SUPFAM" id="SSF52833">
    <property type="entry name" value="Thioredoxin-like"/>
    <property type="match status" value="1"/>
</dbReference>
<comment type="caution">
    <text evidence="1">The sequence shown here is derived from an EMBL/GenBank/DDBJ whole genome shotgun (WGS) entry which is preliminary data.</text>
</comment>
<proteinExistence type="predicted"/>
<evidence type="ECO:0008006" key="3">
    <source>
        <dbReference type="Google" id="ProtNLM"/>
    </source>
</evidence>
<protein>
    <recommendedName>
        <fullName evidence="3">Alkyl hydroperoxide reductase subunit C/ Thiol specific antioxidant domain-containing protein</fullName>
    </recommendedName>
</protein>
<dbReference type="OrthoDB" id="2855857at2"/>
<dbReference type="Pfam" id="PF13911">
    <property type="entry name" value="AhpC-TSA_2"/>
    <property type="match status" value="1"/>
</dbReference>
<keyword evidence="2" id="KW-1185">Reference proteome</keyword>
<dbReference type="InterPro" id="IPR032801">
    <property type="entry name" value="PXL2A/B/C"/>
</dbReference>
<dbReference type="Proteomes" id="UP000035996">
    <property type="component" value="Unassembled WGS sequence"/>
</dbReference>
<dbReference type="PATRIC" id="fig|157733.3.peg.1934"/>
<dbReference type="Gene3D" id="3.40.30.10">
    <property type="entry name" value="Glutaredoxin"/>
    <property type="match status" value="1"/>
</dbReference>
<reference evidence="1" key="1">
    <citation type="submission" date="2015-06" db="EMBL/GenBank/DDBJ databases">
        <authorList>
            <person name="Liu B."/>
            <person name="Wang J."/>
            <person name="Zhu Y."/>
            <person name="Liu G."/>
            <person name="Chen Q."/>
            <person name="Zheng C."/>
            <person name="Che J."/>
            <person name="Ge C."/>
            <person name="Shi H."/>
            <person name="Pan Z."/>
            <person name="Liu X."/>
        </authorList>
    </citation>
    <scope>NUCLEOTIDE SEQUENCE [LARGE SCALE GENOMIC DNA]</scope>
    <source>
        <strain evidence="1">DSM 16346</strain>
    </source>
</reference>
<accession>A0A0J6CRX0</accession>
<name>A0A0J6CRX0_9BACL</name>
<sequence length="140" mass="16098">MRKRVNELEQEGFQIIAIAPSNASYISQFKEAFGEFPFLIAGDPKREAYRGMGHHTMPKWKLLGQAAIGFVTRKLDGFIPKEQKKKDFVLKSMKTQDVYIQGGTWIYDERGVMIWNHIDQSPEDHAKIDTVLDVLKKNKA</sequence>
<dbReference type="STRING" id="157733.AB986_20630"/>
<dbReference type="AlphaFoldDB" id="A0A0J6CRX0"/>
<evidence type="ECO:0000313" key="2">
    <source>
        <dbReference type="Proteomes" id="UP000035996"/>
    </source>
</evidence>
<gene>
    <name evidence="1" type="ORF">AB986_20630</name>
</gene>
<dbReference type="EMBL" id="LELK01000015">
    <property type="protein sequence ID" value="KMM35860.1"/>
    <property type="molecule type" value="Genomic_DNA"/>
</dbReference>
<dbReference type="InterPro" id="IPR036249">
    <property type="entry name" value="Thioredoxin-like_sf"/>
</dbReference>
<organism evidence="1 2">
    <name type="scientific">Guptibacillus hwajinpoensis</name>
    <dbReference type="NCBI Taxonomy" id="208199"/>
    <lineage>
        <taxon>Bacteria</taxon>
        <taxon>Bacillati</taxon>
        <taxon>Bacillota</taxon>
        <taxon>Bacilli</taxon>
        <taxon>Bacillales</taxon>
        <taxon>Guptibacillaceae</taxon>
        <taxon>Guptibacillus</taxon>
    </lineage>
</organism>
<evidence type="ECO:0000313" key="1">
    <source>
        <dbReference type="EMBL" id="KMM35860.1"/>
    </source>
</evidence>